<sequence>MLSREKAMELIKQHVKRKNILKHMLATEAVMKELAKKFNEDEELWGIAGLLHDLDYDYTFESPEKHGLMTVEMLKNYDVPEDVKNAILAHCEKKERETLMEKAIYAADPVTGFIVAAVLIRKGTKLKDLTVDFLKNRFKEKSFARGASREKMLCCEDFGLPLDEFLALSLKAMQGISSELGL</sequence>
<dbReference type="SMART" id="SM00471">
    <property type="entry name" value="HDc"/>
    <property type="match status" value="1"/>
</dbReference>
<dbReference type="InterPro" id="IPR006674">
    <property type="entry name" value="HD_domain"/>
</dbReference>
<dbReference type="AlphaFoldDB" id="A0A7C5I1T8"/>
<dbReference type="SUPFAM" id="SSF109604">
    <property type="entry name" value="HD-domain/PDEase-like"/>
    <property type="match status" value="1"/>
</dbReference>
<dbReference type="EMBL" id="DRTH01000122">
    <property type="protein sequence ID" value="HHF08548.1"/>
    <property type="molecule type" value="Genomic_DNA"/>
</dbReference>
<dbReference type="NCBIfam" id="TIGR00277">
    <property type="entry name" value="HDIG"/>
    <property type="match status" value="1"/>
</dbReference>
<dbReference type="Pfam" id="PF01966">
    <property type="entry name" value="HD"/>
    <property type="match status" value="1"/>
</dbReference>
<dbReference type="PANTHER" id="PTHR38659:SF1">
    <property type="entry name" value="METAL DEPENDENT PHOSPHOHYDROLASE"/>
    <property type="match status" value="1"/>
</dbReference>
<dbReference type="CDD" id="cd00077">
    <property type="entry name" value="HDc"/>
    <property type="match status" value="1"/>
</dbReference>
<dbReference type="PANTHER" id="PTHR38659">
    <property type="entry name" value="METAL-DEPENDENT PHOSPHOHYDROLASE"/>
    <property type="match status" value="1"/>
</dbReference>
<protein>
    <submittedName>
        <fullName evidence="2">HDIG domain-containing protein</fullName>
    </submittedName>
</protein>
<dbReference type="Gene3D" id="1.10.3210.10">
    <property type="entry name" value="Hypothetical protein af1432"/>
    <property type="match status" value="1"/>
</dbReference>
<organism evidence="2">
    <name type="scientific">Kosmotoga arenicorallina</name>
    <dbReference type="NCBI Taxonomy" id="688066"/>
    <lineage>
        <taxon>Bacteria</taxon>
        <taxon>Thermotogati</taxon>
        <taxon>Thermotogota</taxon>
        <taxon>Thermotogae</taxon>
        <taxon>Kosmotogales</taxon>
        <taxon>Kosmotogaceae</taxon>
        <taxon>Kosmotoga</taxon>
    </lineage>
</organism>
<dbReference type="InterPro" id="IPR006675">
    <property type="entry name" value="HDIG_dom"/>
</dbReference>
<dbReference type="Proteomes" id="UP000886129">
    <property type="component" value="Unassembled WGS sequence"/>
</dbReference>
<gene>
    <name evidence="2" type="ORF">ENL26_02090</name>
</gene>
<comment type="caution">
    <text evidence="2">The sequence shown here is derived from an EMBL/GenBank/DDBJ whole genome shotgun (WGS) entry which is preliminary data.</text>
</comment>
<name>A0A7C5I1T8_9BACT</name>
<evidence type="ECO:0000259" key="1">
    <source>
        <dbReference type="SMART" id="SM00471"/>
    </source>
</evidence>
<accession>A0A7C5I1T8</accession>
<reference evidence="2" key="1">
    <citation type="journal article" date="2020" name="mSystems">
        <title>Genome- and Community-Level Interaction Insights into Carbon Utilization and Element Cycling Functions of Hydrothermarchaeota in Hydrothermal Sediment.</title>
        <authorList>
            <person name="Zhou Z."/>
            <person name="Liu Y."/>
            <person name="Xu W."/>
            <person name="Pan J."/>
            <person name="Luo Z.H."/>
            <person name="Li M."/>
        </authorList>
    </citation>
    <scope>NUCLEOTIDE SEQUENCE [LARGE SCALE GENOMIC DNA]</scope>
    <source>
        <strain evidence="2">HyVt-80</strain>
    </source>
</reference>
<dbReference type="InterPro" id="IPR003607">
    <property type="entry name" value="HD/PDEase_dom"/>
</dbReference>
<proteinExistence type="predicted"/>
<feature type="domain" description="HD/PDEase" evidence="1">
    <location>
        <begin position="16"/>
        <end position="122"/>
    </location>
</feature>
<evidence type="ECO:0000313" key="2">
    <source>
        <dbReference type="EMBL" id="HHF08548.1"/>
    </source>
</evidence>